<evidence type="ECO:0000313" key="1">
    <source>
        <dbReference type="EMBL" id="KJZ34858.1"/>
    </source>
</evidence>
<evidence type="ECO:0008006" key="3">
    <source>
        <dbReference type="Google" id="ProtNLM"/>
    </source>
</evidence>
<protein>
    <recommendedName>
        <fullName evidence="3">Fe2OG dioxygenase domain-containing protein</fullName>
    </recommendedName>
</protein>
<gene>
    <name evidence="1" type="ORF">VC34_28255</name>
</gene>
<dbReference type="AlphaFoldDB" id="A0A0F4SRP1"/>
<dbReference type="SUPFAM" id="SSF51197">
    <property type="entry name" value="Clavaminate synthase-like"/>
    <property type="match status" value="1"/>
</dbReference>
<dbReference type="RefSeq" id="WP_046049530.1">
    <property type="nucleotide sequence ID" value="NZ_LACD01000041.1"/>
</dbReference>
<evidence type="ECO:0000313" key="2">
    <source>
        <dbReference type="Proteomes" id="UP000033500"/>
    </source>
</evidence>
<dbReference type="EMBL" id="LACD01000041">
    <property type="protein sequence ID" value="KJZ34858.1"/>
    <property type="molecule type" value="Genomic_DNA"/>
</dbReference>
<dbReference type="PATRIC" id="fig|294.131.peg.5000"/>
<accession>A0A0F4SRP1</accession>
<dbReference type="Gene3D" id="2.60.120.620">
    <property type="entry name" value="q2cbj1_9rhob like domain"/>
    <property type="match status" value="1"/>
</dbReference>
<dbReference type="Proteomes" id="UP000033500">
    <property type="component" value="Unassembled WGS sequence"/>
</dbReference>
<organism evidence="1 2">
    <name type="scientific">Pseudomonas fluorescens</name>
    <dbReference type="NCBI Taxonomy" id="294"/>
    <lineage>
        <taxon>Bacteria</taxon>
        <taxon>Pseudomonadati</taxon>
        <taxon>Pseudomonadota</taxon>
        <taxon>Gammaproteobacteria</taxon>
        <taxon>Pseudomonadales</taxon>
        <taxon>Pseudomonadaceae</taxon>
        <taxon>Pseudomonas</taxon>
    </lineage>
</organism>
<reference evidence="1 2" key="1">
    <citation type="submission" date="2015-03" db="EMBL/GenBank/DDBJ databases">
        <title>Comparative genomics of Pseudomonas insights into diversity of traits involved in vanlence and defense.</title>
        <authorList>
            <person name="Qin Y."/>
        </authorList>
    </citation>
    <scope>NUCLEOTIDE SEQUENCE [LARGE SCALE GENOMIC DNA]</scope>
    <source>
        <strain evidence="1 2">C3</strain>
    </source>
</reference>
<name>A0A0F4SRP1_PSEFL</name>
<comment type="caution">
    <text evidence="1">The sequence shown here is derived from an EMBL/GenBank/DDBJ whole genome shotgun (WGS) entry which is preliminary data.</text>
</comment>
<proteinExistence type="predicted"/>
<sequence>MNLYINQLQHKADFKEAIYAGDIFLNTQLRAAKELCAFAQESITAAFDGETNHQALHTLMPVEEFVVLVTRLKGQFTNSQRAKDLILSFIDEIGVDPHEYIFDVPRIRVVPNYDYLHAGVSYAYKPHRDTWYGSVDCQINTWMPVHTISPDQTMMINAGYFDVPVKNTSSEWSLNDWINNQRHKAKDNLKEEVRVHPVPLEAINTASEMRIAGNTGEMLIFSGSHLHGTVANHTDQTRFSVDFRLMHLDDLKHKRGAINVDSACPDVGAGFKDYFHAHDFSNFQGIQQ</sequence>